<evidence type="ECO:0000259" key="2">
    <source>
        <dbReference type="PROSITE" id="PS50966"/>
    </source>
</evidence>
<dbReference type="GO" id="GO:0008270">
    <property type="term" value="F:zinc ion binding"/>
    <property type="evidence" value="ECO:0007669"/>
    <property type="project" value="UniProtKB-KW"/>
</dbReference>
<comment type="caution">
    <text evidence="3">The sequence shown here is derived from an EMBL/GenBank/DDBJ whole genome shotgun (WGS) entry which is preliminary data.</text>
</comment>
<reference evidence="3" key="1">
    <citation type="submission" date="2023-07" db="EMBL/GenBank/DDBJ databases">
        <authorList>
            <consortium name="AG Swart"/>
            <person name="Singh M."/>
            <person name="Singh A."/>
            <person name="Seah K."/>
            <person name="Emmerich C."/>
        </authorList>
    </citation>
    <scope>NUCLEOTIDE SEQUENCE</scope>
    <source>
        <strain evidence="3">DP1</strain>
    </source>
</reference>
<sequence>MKINSKKMKIQEFLLNIQHIGQAIFVRDSQDQDSGHQWLRQLLENGSTKEVYSSTRLNCLKRDASYYGISLALDQIAKSLGTEIDEVKRGKLFFIKDKKGEYCVERVSVNRIECNCSFNRTHDSFCSHIYSVLHHKGYEINNFECLNHQFKHCKTKYPSFFTVVRENKVAPKSRRSGDKAARKKEKALTEANLSKLGEETVQEKMRAREKDILRDTSNSLPNIDPKDISVKGKKRIVKEMMKGVEKDDFISGTKLSDEDSKPNLQDELLEAVNYDKQDNVLDQSRAQECIKKVINYR</sequence>
<dbReference type="InterPro" id="IPR007527">
    <property type="entry name" value="Znf_SWIM"/>
</dbReference>
<protein>
    <recommendedName>
        <fullName evidence="2">SWIM-type domain-containing protein</fullName>
    </recommendedName>
</protein>
<keyword evidence="1" id="KW-0862">Zinc</keyword>
<feature type="domain" description="SWIM-type" evidence="2">
    <location>
        <begin position="105"/>
        <end position="137"/>
    </location>
</feature>
<evidence type="ECO:0000313" key="4">
    <source>
        <dbReference type="Proteomes" id="UP001295684"/>
    </source>
</evidence>
<evidence type="ECO:0000256" key="1">
    <source>
        <dbReference type="PROSITE-ProRule" id="PRU00325"/>
    </source>
</evidence>
<accession>A0AAD1XRS8</accession>
<dbReference type="PROSITE" id="PS50966">
    <property type="entry name" value="ZF_SWIM"/>
    <property type="match status" value="1"/>
</dbReference>
<organism evidence="3 4">
    <name type="scientific">Euplotes crassus</name>
    <dbReference type="NCBI Taxonomy" id="5936"/>
    <lineage>
        <taxon>Eukaryota</taxon>
        <taxon>Sar</taxon>
        <taxon>Alveolata</taxon>
        <taxon>Ciliophora</taxon>
        <taxon>Intramacronucleata</taxon>
        <taxon>Spirotrichea</taxon>
        <taxon>Hypotrichia</taxon>
        <taxon>Euplotida</taxon>
        <taxon>Euplotidae</taxon>
        <taxon>Moneuplotes</taxon>
    </lineage>
</organism>
<keyword evidence="1" id="KW-0479">Metal-binding</keyword>
<keyword evidence="4" id="KW-1185">Reference proteome</keyword>
<gene>
    <name evidence="3" type="ORF">ECRASSUSDP1_LOCUS19164</name>
</gene>
<dbReference type="AlphaFoldDB" id="A0AAD1XRS8"/>
<keyword evidence="1" id="KW-0863">Zinc-finger</keyword>
<evidence type="ECO:0000313" key="3">
    <source>
        <dbReference type="EMBL" id="CAI2377775.1"/>
    </source>
</evidence>
<dbReference type="Proteomes" id="UP001295684">
    <property type="component" value="Unassembled WGS sequence"/>
</dbReference>
<dbReference type="EMBL" id="CAMPGE010019442">
    <property type="protein sequence ID" value="CAI2377775.1"/>
    <property type="molecule type" value="Genomic_DNA"/>
</dbReference>
<proteinExistence type="predicted"/>
<name>A0AAD1XRS8_EUPCR</name>